<name>A0ABW1EBT1_9BACT</name>
<protein>
    <submittedName>
        <fullName evidence="1">Uncharacterized protein</fullName>
    </submittedName>
</protein>
<evidence type="ECO:0000313" key="1">
    <source>
        <dbReference type="EMBL" id="MFC5861376.1"/>
    </source>
</evidence>
<proteinExistence type="predicted"/>
<dbReference type="RefSeq" id="WP_263333815.1">
    <property type="nucleotide sequence ID" value="NZ_JAGSYH010000002.1"/>
</dbReference>
<reference evidence="2" key="1">
    <citation type="journal article" date="2019" name="Int. J. Syst. Evol. Microbiol.">
        <title>The Global Catalogue of Microorganisms (GCM) 10K type strain sequencing project: providing services to taxonomists for standard genome sequencing and annotation.</title>
        <authorList>
            <consortium name="The Broad Institute Genomics Platform"/>
            <consortium name="The Broad Institute Genome Sequencing Center for Infectious Disease"/>
            <person name="Wu L."/>
            <person name="Ma J."/>
        </authorList>
    </citation>
    <scope>NUCLEOTIDE SEQUENCE [LARGE SCALE GENOMIC DNA]</scope>
    <source>
        <strain evidence="2">JCM 4087</strain>
    </source>
</reference>
<keyword evidence="2" id="KW-1185">Reference proteome</keyword>
<sequence>MPTTRKAKNSPKTPSDTSSTLFNIDVVFCGPLLFVPEVQDGKIASLEVYSPCNGHPVGAIFLPGIFFSDTDLDGIESDNWPESQRFSLLDPHSYLLHLTQAGLQMPFPVTSIPDTNHKVKAGRKLSGDWHAAFKLTGQISLWSTHLLRQVSEGMYYGSDRPTGQTVASLQRLSYKNVAGFEGHGLGPQQTEYLSINSKTGGTFIVEGEIPYQPSLHHERQAIEALAKLAGLNLHLMISAPTPGRSMLQGRYSNCSNSVIVI</sequence>
<dbReference type="Proteomes" id="UP001596091">
    <property type="component" value="Unassembled WGS sequence"/>
</dbReference>
<accession>A0ABW1EBT1</accession>
<dbReference type="EMBL" id="JBHSPH010000001">
    <property type="protein sequence ID" value="MFC5861376.1"/>
    <property type="molecule type" value="Genomic_DNA"/>
</dbReference>
<comment type="caution">
    <text evidence="1">The sequence shown here is derived from an EMBL/GenBank/DDBJ whole genome shotgun (WGS) entry which is preliminary data.</text>
</comment>
<gene>
    <name evidence="1" type="ORF">ACFPT7_03640</name>
</gene>
<organism evidence="1 2">
    <name type="scientific">Acidicapsa dinghuensis</name>
    <dbReference type="NCBI Taxonomy" id="2218256"/>
    <lineage>
        <taxon>Bacteria</taxon>
        <taxon>Pseudomonadati</taxon>
        <taxon>Acidobacteriota</taxon>
        <taxon>Terriglobia</taxon>
        <taxon>Terriglobales</taxon>
        <taxon>Acidobacteriaceae</taxon>
        <taxon>Acidicapsa</taxon>
    </lineage>
</organism>
<evidence type="ECO:0000313" key="2">
    <source>
        <dbReference type="Proteomes" id="UP001596091"/>
    </source>
</evidence>